<accession>A0ABR0MZC0</accession>
<gene>
    <name evidence="2" type="ORF">PVK06_038125</name>
</gene>
<reference evidence="2 3" key="1">
    <citation type="submission" date="2023-03" db="EMBL/GenBank/DDBJ databases">
        <title>WGS of Gossypium arboreum.</title>
        <authorList>
            <person name="Yu D."/>
        </authorList>
    </citation>
    <scope>NUCLEOTIDE SEQUENCE [LARGE SCALE GENOMIC DNA]</scope>
    <source>
        <tissue evidence="2">Leaf</tissue>
    </source>
</reference>
<evidence type="ECO:0000313" key="3">
    <source>
        <dbReference type="Proteomes" id="UP001358586"/>
    </source>
</evidence>
<organism evidence="2 3">
    <name type="scientific">Gossypium arboreum</name>
    <name type="common">Tree cotton</name>
    <name type="synonym">Gossypium nanking</name>
    <dbReference type="NCBI Taxonomy" id="29729"/>
    <lineage>
        <taxon>Eukaryota</taxon>
        <taxon>Viridiplantae</taxon>
        <taxon>Streptophyta</taxon>
        <taxon>Embryophyta</taxon>
        <taxon>Tracheophyta</taxon>
        <taxon>Spermatophyta</taxon>
        <taxon>Magnoliopsida</taxon>
        <taxon>eudicotyledons</taxon>
        <taxon>Gunneridae</taxon>
        <taxon>Pentapetalae</taxon>
        <taxon>rosids</taxon>
        <taxon>malvids</taxon>
        <taxon>Malvales</taxon>
        <taxon>Malvaceae</taxon>
        <taxon>Malvoideae</taxon>
        <taxon>Gossypium</taxon>
    </lineage>
</organism>
<evidence type="ECO:0000256" key="1">
    <source>
        <dbReference type="SAM" id="MobiDB-lite"/>
    </source>
</evidence>
<keyword evidence="3" id="KW-1185">Reference proteome</keyword>
<proteinExistence type="predicted"/>
<comment type="caution">
    <text evidence="2">The sequence shown here is derived from an EMBL/GenBank/DDBJ whole genome shotgun (WGS) entry which is preliminary data.</text>
</comment>
<protein>
    <submittedName>
        <fullName evidence="2">Uncharacterized protein</fullName>
    </submittedName>
</protein>
<name>A0ABR0MZC0_GOSAR</name>
<sequence length="120" mass="13301">MAMKLLEDTHGNISIIARIEAQMGGMFYLVGRLAKKSIFIFIHNNHLILDNIISRSTSQDTRIPYPTSAISKEAVSRKAPSPRPDKCREESQLSTRSALDLPVKSWAQKGIDVDTCGSSQ</sequence>
<dbReference type="Proteomes" id="UP001358586">
    <property type="component" value="Chromosome 11"/>
</dbReference>
<dbReference type="EMBL" id="JARKNE010000011">
    <property type="protein sequence ID" value="KAK5783616.1"/>
    <property type="molecule type" value="Genomic_DNA"/>
</dbReference>
<evidence type="ECO:0000313" key="2">
    <source>
        <dbReference type="EMBL" id="KAK5783616.1"/>
    </source>
</evidence>
<feature type="region of interest" description="Disordered" evidence="1">
    <location>
        <begin position="59"/>
        <end position="96"/>
    </location>
</feature>